<dbReference type="PROSITE" id="PS51161">
    <property type="entry name" value="ATP_CONE"/>
    <property type="match status" value="1"/>
</dbReference>
<accession>A0A1H1RBG1</accession>
<keyword evidence="7" id="KW-0479">Metal-binding</keyword>
<dbReference type="GO" id="GO:0005524">
    <property type="term" value="F:ATP binding"/>
    <property type="evidence" value="ECO:0007669"/>
    <property type="project" value="UniProtKB-UniRule"/>
</dbReference>
<keyword evidence="7" id="KW-0863">Zinc-finger</keyword>
<dbReference type="Pfam" id="PF03477">
    <property type="entry name" value="ATP-cone"/>
    <property type="match status" value="1"/>
</dbReference>
<dbReference type="GO" id="GO:0008270">
    <property type="term" value="F:zinc ion binding"/>
    <property type="evidence" value="ECO:0007669"/>
    <property type="project" value="UniProtKB-UniRule"/>
</dbReference>
<feature type="domain" description="ATP-cone" evidence="9">
    <location>
        <begin position="46"/>
        <end position="136"/>
    </location>
</feature>
<evidence type="ECO:0000256" key="1">
    <source>
        <dbReference type="ARBA" id="ARBA00022491"/>
    </source>
</evidence>
<dbReference type="AlphaFoldDB" id="A0A1H1RBG1"/>
<name>A0A1H1RBG1_9ACTN</name>
<comment type="similarity">
    <text evidence="7">Belongs to the NrdR family.</text>
</comment>
<keyword evidence="1 7" id="KW-0678">Repressor</keyword>
<proteinExistence type="inferred from homology"/>
<feature type="region of interest" description="Disordered" evidence="8">
    <location>
        <begin position="158"/>
        <end position="182"/>
    </location>
</feature>
<dbReference type="InterPro" id="IPR005144">
    <property type="entry name" value="ATP-cone_dom"/>
</dbReference>
<dbReference type="OrthoDB" id="9807461at2"/>
<evidence type="ECO:0000256" key="7">
    <source>
        <dbReference type="HAMAP-Rule" id="MF_00440"/>
    </source>
</evidence>
<gene>
    <name evidence="7" type="primary">nrdR</name>
    <name evidence="10" type="ORF">SAMN04488543_1523</name>
</gene>
<comment type="cofactor">
    <cofactor evidence="7">
        <name>Zn(2+)</name>
        <dbReference type="ChEBI" id="CHEBI:29105"/>
    </cofactor>
    <text evidence="7">Binds 1 zinc ion.</text>
</comment>
<reference evidence="10 11" key="1">
    <citation type="submission" date="2016-10" db="EMBL/GenBank/DDBJ databases">
        <authorList>
            <person name="de Groot N.N."/>
        </authorList>
    </citation>
    <scope>NUCLEOTIDE SEQUENCE [LARGE SCALE GENOMIC DNA]</scope>
    <source>
        <strain evidence="10 11">DSM 21741</strain>
    </source>
</reference>
<evidence type="ECO:0000256" key="5">
    <source>
        <dbReference type="ARBA" id="ARBA00023125"/>
    </source>
</evidence>
<keyword evidence="3 7" id="KW-0067">ATP-binding</keyword>
<keyword evidence="2 7" id="KW-0547">Nucleotide-binding</keyword>
<dbReference type="RefSeq" id="WP_091411665.1">
    <property type="nucleotide sequence ID" value="NZ_LT629749.1"/>
</dbReference>
<feature type="zinc finger region" evidence="7">
    <location>
        <begin position="3"/>
        <end position="34"/>
    </location>
</feature>
<keyword evidence="5 7" id="KW-0238">DNA-binding</keyword>
<evidence type="ECO:0000256" key="3">
    <source>
        <dbReference type="ARBA" id="ARBA00022840"/>
    </source>
</evidence>
<evidence type="ECO:0000313" key="10">
    <source>
        <dbReference type="EMBL" id="SDS33048.1"/>
    </source>
</evidence>
<dbReference type="PANTHER" id="PTHR30455:SF2">
    <property type="entry name" value="TRANSCRIPTIONAL REPRESSOR NRDR"/>
    <property type="match status" value="1"/>
</dbReference>
<dbReference type="EMBL" id="LT629749">
    <property type="protein sequence ID" value="SDS33048.1"/>
    <property type="molecule type" value="Genomic_DNA"/>
</dbReference>
<dbReference type="HAMAP" id="MF_00440">
    <property type="entry name" value="NrdR"/>
    <property type="match status" value="1"/>
</dbReference>
<dbReference type="InterPro" id="IPR003796">
    <property type="entry name" value="RNR_NrdR-like"/>
</dbReference>
<organism evidence="10 11">
    <name type="scientific">Friedmanniella luteola</name>
    <dbReference type="NCBI Taxonomy" id="546871"/>
    <lineage>
        <taxon>Bacteria</taxon>
        <taxon>Bacillati</taxon>
        <taxon>Actinomycetota</taxon>
        <taxon>Actinomycetes</taxon>
        <taxon>Propionibacteriales</taxon>
        <taxon>Nocardioidaceae</taxon>
        <taxon>Friedmanniella</taxon>
    </lineage>
</organism>
<keyword evidence="4 7" id="KW-0805">Transcription regulation</keyword>
<dbReference type="GO" id="GO:0045892">
    <property type="term" value="P:negative regulation of DNA-templated transcription"/>
    <property type="evidence" value="ECO:0007669"/>
    <property type="project" value="UniProtKB-UniRule"/>
</dbReference>
<dbReference type="InterPro" id="IPR055173">
    <property type="entry name" value="NrdR-like_N"/>
</dbReference>
<evidence type="ECO:0000259" key="9">
    <source>
        <dbReference type="PROSITE" id="PS51161"/>
    </source>
</evidence>
<protein>
    <recommendedName>
        <fullName evidence="7">Transcriptional repressor NrdR</fullName>
    </recommendedName>
</protein>
<dbReference type="NCBIfam" id="TIGR00244">
    <property type="entry name" value="transcriptional regulator NrdR"/>
    <property type="match status" value="1"/>
</dbReference>
<sequence>MFCPYCRHHDSKVLDSRTAEDGSSIRRRRQCPDCSRRFTTVEQMQLVVVKRSGVVEPFARDKVIGGVRKACKGRPVTEDQLARLGQVVEDTLRASGSPEVPADEVGVAILGPLRDLDQVAYLRFASVYRQFRSVDDFEAEIALLRVEQDPTGIEPLIPDPAADQKVSAFTPHRLTPGRKAPP</sequence>
<dbReference type="STRING" id="546871.SAMN04488543_1523"/>
<evidence type="ECO:0000256" key="4">
    <source>
        <dbReference type="ARBA" id="ARBA00023015"/>
    </source>
</evidence>
<keyword evidence="11" id="KW-1185">Reference proteome</keyword>
<keyword evidence="7" id="KW-0862">Zinc</keyword>
<dbReference type="Pfam" id="PF22811">
    <property type="entry name" value="Zn_ribbon_NrdR"/>
    <property type="match status" value="1"/>
</dbReference>
<evidence type="ECO:0000313" key="11">
    <source>
        <dbReference type="Proteomes" id="UP000199092"/>
    </source>
</evidence>
<comment type="function">
    <text evidence="7">Negatively regulates transcription of bacterial ribonucleotide reductase nrd genes and operons by binding to NrdR-boxes.</text>
</comment>
<dbReference type="Proteomes" id="UP000199092">
    <property type="component" value="Chromosome I"/>
</dbReference>
<evidence type="ECO:0000256" key="6">
    <source>
        <dbReference type="ARBA" id="ARBA00023163"/>
    </source>
</evidence>
<keyword evidence="6 7" id="KW-0804">Transcription</keyword>
<dbReference type="PANTHER" id="PTHR30455">
    <property type="entry name" value="TRANSCRIPTIONAL REPRESSOR NRDR"/>
    <property type="match status" value="1"/>
</dbReference>
<dbReference type="GO" id="GO:0003677">
    <property type="term" value="F:DNA binding"/>
    <property type="evidence" value="ECO:0007669"/>
    <property type="project" value="UniProtKB-KW"/>
</dbReference>
<evidence type="ECO:0000256" key="8">
    <source>
        <dbReference type="SAM" id="MobiDB-lite"/>
    </source>
</evidence>
<evidence type="ECO:0000256" key="2">
    <source>
        <dbReference type="ARBA" id="ARBA00022741"/>
    </source>
</evidence>